<accession>A0ABR2IPB2</accession>
<feature type="compositionally biased region" description="Acidic residues" evidence="1">
    <location>
        <begin position="1"/>
        <end position="17"/>
    </location>
</feature>
<feature type="region of interest" description="Disordered" evidence="1">
    <location>
        <begin position="152"/>
        <end position="203"/>
    </location>
</feature>
<dbReference type="Proteomes" id="UP001470230">
    <property type="component" value="Unassembled WGS sequence"/>
</dbReference>
<name>A0ABR2IPB2_9EUKA</name>
<evidence type="ECO:0008006" key="4">
    <source>
        <dbReference type="Google" id="ProtNLM"/>
    </source>
</evidence>
<dbReference type="PANTHER" id="PTHR47026">
    <property type="entry name" value="PIGMENTOSA GTPASE REGULATOR-LIKE PROTEIN, PUTATIVE-RELATED"/>
    <property type="match status" value="1"/>
</dbReference>
<feature type="compositionally biased region" description="Basic and acidic residues" evidence="1">
    <location>
        <begin position="194"/>
        <end position="203"/>
    </location>
</feature>
<protein>
    <recommendedName>
        <fullName evidence="4">DUF4201 domain-containing protein</fullName>
    </recommendedName>
</protein>
<reference evidence="2 3" key="1">
    <citation type="submission" date="2024-04" db="EMBL/GenBank/DDBJ databases">
        <title>Tritrichomonas musculus Genome.</title>
        <authorList>
            <person name="Alves-Ferreira E."/>
            <person name="Grigg M."/>
            <person name="Lorenzi H."/>
            <person name="Galac M."/>
        </authorList>
    </citation>
    <scope>NUCLEOTIDE SEQUENCE [LARGE SCALE GENOMIC DNA]</scope>
    <source>
        <strain evidence="2 3">EAF2021</strain>
    </source>
</reference>
<feature type="region of interest" description="Disordered" evidence="1">
    <location>
        <begin position="489"/>
        <end position="510"/>
    </location>
</feature>
<comment type="caution">
    <text evidence="2">The sequence shown here is derived from an EMBL/GenBank/DDBJ whole genome shotgun (WGS) entry which is preliminary data.</text>
</comment>
<organism evidence="2 3">
    <name type="scientific">Tritrichomonas musculus</name>
    <dbReference type="NCBI Taxonomy" id="1915356"/>
    <lineage>
        <taxon>Eukaryota</taxon>
        <taxon>Metamonada</taxon>
        <taxon>Parabasalia</taxon>
        <taxon>Tritrichomonadida</taxon>
        <taxon>Tritrichomonadidae</taxon>
        <taxon>Tritrichomonas</taxon>
    </lineage>
</organism>
<evidence type="ECO:0000256" key="1">
    <source>
        <dbReference type="SAM" id="MobiDB-lite"/>
    </source>
</evidence>
<dbReference type="PANTHER" id="PTHR47026:SF2">
    <property type="entry name" value="FLAGELLAR ASSOCIATED PROTEIN"/>
    <property type="match status" value="1"/>
</dbReference>
<sequence>MSEIDEDFLKEEEEEDSERIVIRSDTDEELVSLTKDISTRLQKTNENSTQEIEEEEEEILQEENCPPNSDSNFNSNSMTLTNSYSNLNEKIKTPKLIISNPELSESFHPPLSPTPLIPISRYSSPTSLSLQHYDNFDIRPVLITLVKSPLDSNIDRENKMPPLNNHAYTDSTKEKQRKNSKRSKSLQRSSKTKRSSDYNEPEKTEVKEALELFIKKDQIPEPGIRLDVISLARRETVDATLNEDYDRANDLKRAIDVITQIMQRDKANFSDANMTNELKGRLEEAKLSQKEIESHYDEIINQQKDEEMHRREQLQQTHDDEIQRFQEYWQSPEAMIPFAKPSVELLQIRKMQKAYAIAHDFTGAKMMKTKAESLQKIETQEAQKRAFTTMKIEYEQLLEKHRKETEVGEMNWQRKLETLEKVKKDALKANENLARQLTLKIEGPKREKRKSVMLPIIEKRETIYTNKMRKIYAEYKKCPEKMRLELKMDSQSIFRSKTRSGKTPRKRNYE</sequence>
<feature type="region of interest" description="Disordered" evidence="1">
    <location>
        <begin position="1"/>
        <end position="24"/>
    </location>
</feature>
<feature type="compositionally biased region" description="Basic residues" evidence="1">
    <location>
        <begin position="496"/>
        <end position="510"/>
    </location>
</feature>
<dbReference type="EMBL" id="JAPFFF010000015">
    <property type="protein sequence ID" value="KAK8866737.1"/>
    <property type="molecule type" value="Genomic_DNA"/>
</dbReference>
<feature type="region of interest" description="Disordered" evidence="1">
    <location>
        <begin position="41"/>
        <end position="74"/>
    </location>
</feature>
<feature type="compositionally biased region" description="Acidic residues" evidence="1">
    <location>
        <begin position="51"/>
        <end position="61"/>
    </location>
</feature>
<evidence type="ECO:0000313" key="3">
    <source>
        <dbReference type="Proteomes" id="UP001470230"/>
    </source>
</evidence>
<feature type="compositionally biased region" description="Basic residues" evidence="1">
    <location>
        <begin position="175"/>
        <end position="193"/>
    </location>
</feature>
<gene>
    <name evidence="2" type="ORF">M9Y10_009705</name>
</gene>
<proteinExistence type="predicted"/>
<keyword evidence="3" id="KW-1185">Reference proteome</keyword>
<evidence type="ECO:0000313" key="2">
    <source>
        <dbReference type="EMBL" id="KAK8866737.1"/>
    </source>
</evidence>